<keyword evidence="9" id="KW-1185">Reference proteome</keyword>
<name>A0AA41MH03_SCICA</name>
<dbReference type="GO" id="GO:0005770">
    <property type="term" value="C:late endosome"/>
    <property type="evidence" value="ECO:0007669"/>
    <property type="project" value="TreeGrafter"/>
</dbReference>
<evidence type="ECO:0000313" key="8">
    <source>
        <dbReference type="EMBL" id="MBZ3871822.1"/>
    </source>
</evidence>
<dbReference type="PANTHER" id="PTHR31592">
    <property type="entry name" value="TRANSMEMBRANE PROTEIN 192"/>
    <property type="match status" value="1"/>
</dbReference>
<reference evidence="8" key="1">
    <citation type="submission" date="2020-03" db="EMBL/GenBank/DDBJ databases">
        <title>Studies in the Genomics of Life Span.</title>
        <authorList>
            <person name="Glass D."/>
        </authorList>
    </citation>
    <scope>NUCLEOTIDE SEQUENCE</scope>
    <source>
        <strain evidence="8">SUZIE</strain>
        <tissue evidence="8">Muscle</tissue>
    </source>
</reference>
<feature type="transmembrane region" description="Helical" evidence="7">
    <location>
        <begin position="296"/>
        <end position="316"/>
    </location>
</feature>
<accession>A0AA41MH03</accession>
<evidence type="ECO:0000256" key="7">
    <source>
        <dbReference type="SAM" id="Phobius"/>
    </source>
</evidence>
<dbReference type="InterPro" id="IPR029399">
    <property type="entry name" value="TMEM192"/>
</dbReference>
<feature type="transmembrane region" description="Helical" evidence="7">
    <location>
        <begin position="373"/>
        <end position="398"/>
    </location>
</feature>
<dbReference type="PANTHER" id="PTHR31592:SF1">
    <property type="entry name" value="TRANSMEMBRANE PROTEIN 192"/>
    <property type="match status" value="1"/>
</dbReference>
<protein>
    <recommendedName>
        <fullName evidence="3">Transmembrane protein 192</fullName>
    </recommendedName>
</protein>
<gene>
    <name evidence="8" type="ORF">SUZIE_114870</name>
</gene>
<keyword evidence="6 7" id="KW-0472">Membrane</keyword>
<dbReference type="GO" id="GO:0005765">
    <property type="term" value="C:lysosomal membrane"/>
    <property type="evidence" value="ECO:0007669"/>
    <property type="project" value="TreeGrafter"/>
</dbReference>
<evidence type="ECO:0000256" key="5">
    <source>
        <dbReference type="ARBA" id="ARBA00022989"/>
    </source>
</evidence>
<feature type="transmembrane region" description="Helical" evidence="7">
    <location>
        <begin position="254"/>
        <end position="276"/>
    </location>
</feature>
<comment type="subcellular location">
    <subcellularLocation>
        <location evidence="1">Membrane</location>
        <topology evidence="1">Multi-pass membrane protein</topology>
    </subcellularLocation>
</comment>
<comment type="similarity">
    <text evidence="2">Belongs to the TMEM192 family.</text>
</comment>
<evidence type="ECO:0000256" key="3">
    <source>
        <dbReference type="ARBA" id="ARBA00014635"/>
    </source>
</evidence>
<evidence type="ECO:0000256" key="1">
    <source>
        <dbReference type="ARBA" id="ARBA00004141"/>
    </source>
</evidence>
<evidence type="ECO:0000256" key="4">
    <source>
        <dbReference type="ARBA" id="ARBA00022692"/>
    </source>
</evidence>
<dbReference type="Pfam" id="PF14802">
    <property type="entry name" value="TMEM192"/>
    <property type="match status" value="1"/>
</dbReference>
<feature type="transmembrane region" description="Helical" evidence="7">
    <location>
        <begin position="345"/>
        <end position="367"/>
    </location>
</feature>
<sequence>MRSELLGLLVTASETGQLAGGGESLERCKVCDLSHQKANKSGLRGPTLANPIYFQGPLDNIEETDLYPDAPNDTVKPPNPQCTLPDCSKSNTFNYPPPRVLCHGPYVTGISGTLTYHDSAIPVVLTDLSFHDSSAATVFHFEAGSASNPFGIKNLCNKYARTDVSPMKFLNATVYGDKGHYHLQDKVFVHPPFYVIQVSNFNSTTLAGSMINCAQGSLDIIQSIEDDPLLDAQLLPHHSLQAHFRPRFHPLPTVIIANLLLFIHVVFVILAFLTGVLCSYPDPNEDKCPGNYTNPLKVQTVIILGKVILWILHLLLERYIQYHHSKVRNRGYNQIYRATRHLKRLALMTHSTGNTMLLLILCMQHSFPEPSRLYLDLILAILALELLCSLTCLLIYAVKIRQFNRAKPQPDVLEEEKIYAYHSNITSETGFRTMSSLEEIVEKQGDIIVYLKRHNALLSKRLLALTCSDLASQPSRT</sequence>
<keyword evidence="5 7" id="KW-1133">Transmembrane helix</keyword>
<dbReference type="EMBL" id="JAATJV010175254">
    <property type="protein sequence ID" value="MBZ3871822.1"/>
    <property type="molecule type" value="Genomic_DNA"/>
</dbReference>
<evidence type="ECO:0000256" key="2">
    <source>
        <dbReference type="ARBA" id="ARBA00006314"/>
    </source>
</evidence>
<dbReference type="AlphaFoldDB" id="A0AA41MH03"/>
<proteinExistence type="inferred from homology"/>
<keyword evidence="4 7" id="KW-0812">Transmembrane</keyword>
<organism evidence="8 9">
    <name type="scientific">Sciurus carolinensis</name>
    <name type="common">Eastern gray squirrel</name>
    <dbReference type="NCBI Taxonomy" id="30640"/>
    <lineage>
        <taxon>Eukaryota</taxon>
        <taxon>Metazoa</taxon>
        <taxon>Chordata</taxon>
        <taxon>Craniata</taxon>
        <taxon>Vertebrata</taxon>
        <taxon>Euteleostomi</taxon>
        <taxon>Mammalia</taxon>
        <taxon>Eutheria</taxon>
        <taxon>Euarchontoglires</taxon>
        <taxon>Glires</taxon>
        <taxon>Rodentia</taxon>
        <taxon>Sciuromorpha</taxon>
        <taxon>Sciuridae</taxon>
        <taxon>Sciurinae</taxon>
        <taxon>Sciurini</taxon>
        <taxon>Sciurus</taxon>
    </lineage>
</organism>
<evidence type="ECO:0000313" key="9">
    <source>
        <dbReference type="Proteomes" id="UP001166674"/>
    </source>
</evidence>
<dbReference type="Proteomes" id="UP001166674">
    <property type="component" value="Unassembled WGS sequence"/>
</dbReference>
<evidence type="ECO:0000256" key="6">
    <source>
        <dbReference type="ARBA" id="ARBA00023136"/>
    </source>
</evidence>
<comment type="caution">
    <text evidence="8">The sequence shown here is derived from an EMBL/GenBank/DDBJ whole genome shotgun (WGS) entry which is preliminary data.</text>
</comment>